<comment type="caution">
    <text evidence="1">The sequence shown here is derived from an EMBL/GenBank/DDBJ whole genome shotgun (WGS) entry which is preliminary data.</text>
</comment>
<dbReference type="EMBL" id="CM042889">
    <property type="protein sequence ID" value="KAI4319974.1"/>
    <property type="molecule type" value="Genomic_DNA"/>
</dbReference>
<sequence length="211" mass="22947">MDYDFRNSSSYRAPAPSSSSSPMYGHSVYPRVGGQTQQASPAHRPSPYHHPAPPPSSSSSGLGIRVFMKPEYRITPPPNLAPLVGDIPRSNFQFDFDFEKKVLAEAEKETPNWNKLAAEIVPSRTSEPIPPPPGQMGDPVVGKYVASGLSREAVSVAVSNYGDNPVKVREFAGGYNLLREMGFSSDSVAEALFMHENDKDKALAYLLNCSS</sequence>
<evidence type="ECO:0000313" key="1">
    <source>
        <dbReference type="EMBL" id="KAI4319974.1"/>
    </source>
</evidence>
<keyword evidence="2" id="KW-1185">Reference proteome</keyword>
<name>A0ACB9M9M1_9MYRT</name>
<accession>A0ACB9M9M1</accession>
<proteinExistence type="predicted"/>
<organism evidence="1 2">
    <name type="scientific">Melastoma candidum</name>
    <dbReference type="NCBI Taxonomy" id="119954"/>
    <lineage>
        <taxon>Eukaryota</taxon>
        <taxon>Viridiplantae</taxon>
        <taxon>Streptophyta</taxon>
        <taxon>Embryophyta</taxon>
        <taxon>Tracheophyta</taxon>
        <taxon>Spermatophyta</taxon>
        <taxon>Magnoliopsida</taxon>
        <taxon>eudicotyledons</taxon>
        <taxon>Gunneridae</taxon>
        <taxon>Pentapetalae</taxon>
        <taxon>rosids</taxon>
        <taxon>malvids</taxon>
        <taxon>Myrtales</taxon>
        <taxon>Melastomataceae</taxon>
        <taxon>Melastomatoideae</taxon>
        <taxon>Melastomateae</taxon>
        <taxon>Melastoma</taxon>
    </lineage>
</organism>
<reference evidence="2" key="1">
    <citation type="journal article" date="2023" name="Front. Plant Sci.">
        <title>Chromosomal-level genome assembly of Melastoma candidum provides insights into trichome evolution.</title>
        <authorList>
            <person name="Zhong Y."/>
            <person name="Wu W."/>
            <person name="Sun C."/>
            <person name="Zou P."/>
            <person name="Liu Y."/>
            <person name="Dai S."/>
            <person name="Zhou R."/>
        </authorList>
    </citation>
    <scope>NUCLEOTIDE SEQUENCE [LARGE SCALE GENOMIC DNA]</scope>
</reference>
<protein>
    <submittedName>
        <fullName evidence="1">Uncharacterized protein</fullName>
    </submittedName>
</protein>
<evidence type="ECO:0000313" key="2">
    <source>
        <dbReference type="Proteomes" id="UP001057402"/>
    </source>
</evidence>
<dbReference type="Proteomes" id="UP001057402">
    <property type="component" value="Chromosome 10"/>
</dbReference>
<gene>
    <name evidence="1" type="ORF">MLD38_033504</name>
</gene>